<name>A0A438HQB8_VITVI</name>
<proteinExistence type="predicted"/>
<dbReference type="PANTHER" id="PTHR30060:SF0">
    <property type="entry name" value="COILED-COIL PROTEIN (DUF2040)-RELATED"/>
    <property type="match status" value="1"/>
</dbReference>
<organism evidence="2 3">
    <name type="scientific">Vitis vinifera</name>
    <name type="common">Grape</name>
    <dbReference type="NCBI Taxonomy" id="29760"/>
    <lineage>
        <taxon>Eukaryota</taxon>
        <taxon>Viridiplantae</taxon>
        <taxon>Streptophyta</taxon>
        <taxon>Embryophyta</taxon>
        <taxon>Tracheophyta</taxon>
        <taxon>Spermatophyta</taxon>
        <taxon>Magnoliopsida</taxon>
        <taxon>eudicotyledons</taxon>
        <taxon>Gunneridae</taxon>
        <taxon>Pentapetalae</taxon>
        <taxon>rosids</taxon>
        <taxon>Vitales</taxon>
        <taxon>Vitaceae</taxon>
        <taxon>Viteae</taxon>
        <taxon>Vitis</taxon>
    </lineage>
</organism>
<accession>A0A438HQB8</accession>
<feature type="region of interest" description="Disordered" evidence="1">
    <location>
        <begin position="1"/>
        <end position="29"/>
    </location>
</feature>
<dbReference type="EMBL" id="QGNW01000191">
    <property type="protein sequence ID" value="RVW86658.1"/>
    <property type="molecule type" value="Genomic_DNA"/>
</dbReference>
<evidence type="ECO:0000256" key="1">
    <source>
        <dbReference type="SAM" id="MobiDB-lite"/>
    </source>
</evidence>
<gene>
    <name evidence="2" type="ORF">CK203_039796</name>
</gene>
<evidence type="ECO:0000313" key="3">
    <source>
        <dbReference type="Proteomes" id="UP000288805"/>
    </source>
</evidence>
<protein>
    <submittedName>
        <fullName evidence="2">Uncharacterized protein</fullName>
    </submittedName>
</protein>
<evidence type="ECO:0000313" key="2">
    <source>
        <dbReference type="EMBL" id="RVW86658.1"/>
    </source>
</evidence>
<sequence>MKKYGLQLRVPPSQQKKQPTRPPLPPPLGFCDENEDDIEREISRQASKNKTLKDVIEEQHKKALEEDPTALIMMMFMKK</sequence>
<dbReference type="AlphaFoldDB" id="A0A438HQB8"/>
<reference evidence="2 3" key="1">
    <citation type="journal article" date="2018" name="PLoS Genet.">
        <title>Population sequencing reveals clonal diversity and ancestral inbreeding in the grapevine cultivar Chardonnay.</title>
        <authorList>
            <person name="Roach M.J."/>
            <person name="Johnson D.L."/>
            <person name="Bohlmann J."/>
            <person name="van Vuuren H.J."/>
            <person name="Jones S.J."/>
            <person name="Pretorius I.S."/>
            <person name="Schmidt S.A."/>
            <person name="Borneman A.R."/>
        </authorList>
    </citation>
    <scope>NUCLEOTIDE SEQUENCE [LARGE SCALE GENOMIC DNA]</scope>
    <source>
        <strain evidence="3">cv. Chardonnay</strain>
        <tissue evidence="2">Leaf</tissue>
    </source>
</reference>
<comment type="caution">
    <text evidence="2">The sequence shown here is derived from an EMBL/GenBank/DDBJ whole genome shotgun (WGS) entry which is preliminary data.</text>
</comment>
<dbReference type="Proteomes" id="UP000288805">
    <property type="component" value="Unassembled WGS sequence"/>
</dbReference>
<dbReference type="PANTHER" id="PTHR30060">
    <property type="entry name" value="INNER MEMBRANE PROTEIN"/>
    <property type="match status" value="1"/>
</dbReference>